<organism evidence="2">
    <name type="scientific">marine sediment metagenome</name>
    <dbReference type="NCBI Taxonomy" id="412755"/>
    <lineage>
        <taxon>unclassified sequences</taxon>
        <taxon>metagenomes</taxon>
        <taxon>ecological metagenomes</taxon>
    </lineage>
</organism>
<evidence type="ECO:0000313" key="2">
    <source>
        <dbReference type="EMBL" id="GAI84312.1"/>
    </source>
</evidence>
<comment type="caution">
    <text evidence="2">The sequence shown here is derived from an EMBL/GenBank/DDBJ whole genome shotgun (WGS) entry which is preliminary data.</text>
</comment>
<dbReference type="AlphaFoldDB" id="X1RU67"/>
<evidence type="ECO:0008006" key="3">
    <source>
        <dbReference type="Google" id="ProtNLM"/>
    </source>
</evidence>
<sequence>METICLFVDVPICAFRPNWSREYQDTFPFPPPATVFGMLLSLAGVDWMEKSNYSGIKLAIALEGELEKTRVFRKLRRVPQANRNADPLTSRRPDYQDLLLWLKLWVWLNDGNSGYSLVEKVKQSFDKKQRHTLKRYGGLLRIHRNLYELIIRMIADAGFLNLLT</sequence>
<keyword evidence="1" id="KW-0051">Antiviral defense</keyword>
<dbReference type="EMBL" id="BARW01007067">
    <property type="protein sequence ID" value="GAI84312.1"/>
    <property type="molecule type" value="Genomic_DNA"/>
</dbReference>
<evidence type="ECO:0000256" key="1">
    <source>
        <dbReference type="ARBA" id="ARBA00023118"/>
    </source>
</evidence>
<reference evidence="2" key="1">
    <citation type="journal article" date="2014" name="Front. Microbiol.">
        <title>High frequency of phylogenetically diverse reductive dehalogenase-homologous genes in deep subseafloor sedimentary metagenomes.</title>
        <authorList>
            <person name="Kawai M."/>
            <person name="Futagami T."/>
            <person name="Toyoda A."/>
            <person name="Takaki Y."/>
            <person name="Nishi S."/>
            <person name="Hori S."/>
            <person name="Arai W."/>
            <person name="Tsubouchi T."/>
            <person name="Morono Y."/>
            <person name="Uchiyama I."/>
            <person name="Ito T."/>
            <person name="Fujiyama A."/>
            <person name="Inagaki F."/>
            <person name="Takami H."/>
        </authorList>
    </citation>
    <scope>NUCLEOTIDE SEQUENCE</scope>
    <source>
        <strain evidence="2">Expedition CK06-06</strain>
    </source>
</reference>
<dbReference type="InterPro" id="IPR013422">
    <property type="entry name" value="CRISPR-assoc_prot_Cas5_N"/>
</dbReference>
<proteinExistence type="predicted"/>
<accession>X1RU67</accession>
<name>X1RU67_9ZZZZ</name>
<dbReference type="GO" id="GO:0051607">
    <property type="term" value="P:defense response to virus"/>
    <property type="evidence" value="ECO:0007669"/>
    <property type="project" value="UniProtKB-KW"/>
</dbReference>
<dbReference type="NCBIfam" id="TIGR02593">
    <property type="entry name" value="CRISPR_cas5"/>
    <property type="match status" value="1"/>
</dbReference>
<gene>
    <name evidence="2" type="ORF">S12H4_14798</name>
</gene>
<protein>
    <recommendedName>
        <fullName evidence="3">CRISPR-associated protein Cas5</fullName>
    </recommendedName>
</protein>